<gene>
    <name evidence="7" type="ordered locus">AciX8_0919</name>
</gene>
<dbReference type="GO" id="GO:0005506">
    <property type="term" value="F:iron ion binding"/>
    <property type="evidence" value="ECO:0007669"/>
    <property type="project" value="InterPro"/>
</dbReference>
<organism evidence="7 8">
    <name type="scientific">Granulicella mallensis (strain ATCC BAA-1857 / DSM 23137 / MP5ACTX8)</name>
    <dbReference type="NCBI Taxonomy" id="682795"/>
    <lineage>
        <taxon>Bacteria</taxon>
        <taxon>Pseudomonadati</taxon>
        <taxon>Acidobacteriota</taxon>
        <taxon>Terriglobia</taxon>
        <taxon>Terriglobales</taxon>
        <taxon>Acidobacteriaceae</taxon>
        <taxon>Granulicella</taxon>
    </lineage>
</organism>
<keyword evidence="2 5" id="KW-0812">Transmembrane</keyword>
<feature type="transmembrane region" description="Helical" evidence="5">
    <location>
        <begin position="123"/>
        <end position="143"/>
    </location>
</feature>
<proteinExistence type="predicted"/>
<dbReference type="EMBL" id="CP003130">
    <property type="protein sequence ID" value="AEU35268.1"/>
    <property type="molecule type" value="Genomic_DNA"/>
</dbReference>
<evidence type="ECO:0000256" key="1">
    <source>
        <dbReference type="ARBA" id="ARBA00004370"/>
    </source>
</evidence>
<dbReference type="GO" id="GO:0008610">
    <property type="term" value="P:lipid biosynthetic process"/>
    <property type="evidence" value="ECO:0007669"/>
    <property type="project" value="InterPro"/>
</dbReference>
<dbReference type="STRING" id="682795.AciX8_0919"/>
<feature type="transmembrane region" description="Helical" evidence="5">
    <location>
        <begin position="81"/>
        <end position="103"/>
    </location>
</feature>
<evidence type="ECO:0000256" key="2">
    <source>
        <dbReference type="ARBA" id="ARBA00022692"/>
    </source>
</evidence>
<dbReference type="GO" id="GO:0016020">
    <property type="term" value="C:membrane"/>
    <property type="evidence" value="ECO:0007669"/>
    <property type="project" value="UniProtKB-SubCell"/>
</dbReference>
<evidence type="ECO:0000256" key="5">
    <source>
        <dbReference type="SAM" id="Phobius"/>
    </source>
</evidence>
<evidence type="ECO:0000313" key="7">
    <source>
        <dbReference type="EMBL" id="AEU35268.1"/>
    </source>
</evidence>
<dbReference type="GO" id="GO:0016491">
    <property type="term" value="F:oxidoreductase activity"/>
    <property type="evidence" value="ECO:0007669"/>
    <property type="project" value="InterPro"/>
</dbReference>
<name>G8NUB2_GRAMM</name>
<keyword evidence="8" id="KW-1185">Reference proteome</keyword>
<dbReference type="KEGG" id="gma:AciX8_0919"/>
<evidence type="ECO:0000259" key="6">
    <source>
        <dbReference type="Pfam" id="PF04116"/>
    </source>
</evidence>
<protein>
    <submittedName>
        <fullName evidence="7">Fatty acid hydroxylase</fullName>
    </submittedName>
</protein>
<dbReference type="Pfam" id="PF04116">
    <property type="entry name" value="FA_hydroxylase"/>
    <property type="match status" value="1"/>
</dbReference>
<keyword evidence="3 5" id="KW-1133">Transmembrane helix</keyword>
<feature type="transmembrane region" description="Helical" evidence="5">
    <location>
        <begin position="38"/>
        <end position="60"/>
    </location>
</feature>
<evidence type="ECO:0000256" key="4">
    <source>
        <dbReference type="ARBA" id="ARBA00023136"/>
    </source>
</evidence>
<keyword evidence="4 5" id="KW-0472">Membrane</keyword>
<comment type="subcellular location">
    <subcellularLocation>
        <location evidence="1">Membrane</location>
    </subcellularLocation>
</comment>
<dbReference type="eggNOG" id="COG3000">
    <property type="taxonomic scope" value="Bacteria"/>
</dbReference>
<dbReference type="InterPro" id="IPR006694">
    <property type="entry name" value="Fatty_acid_hydroxylase"/>
</dbReference>
<reference evidence="7 8" key="1">
    <citation type="submission" date="2011-11" db="EMBL/GenBank/DDBJ databases">
        <title>Complete sequence of Granulicella mallensis MP5ACTX8.</title>
        <authorList>
            <consortium name="US DOE Joint Genome Institute"/>
            <person name="Lucas S."/>
            <person name="Copeland A."/>
            <person name="Lapidus A."/>
            <person name="Cheng J.-F."/>
            <person name="Goodwin L."/>
            <person name="Pitluck S."/>
            <person name="Peters L."/>
            <person name="Lu M."/>
            <person name="Detter J.C."/>
            <person name="Han C."/>
            <person name="Tapia R."/>
            <person name="Land M."/>
            <person name="Hauser L."/>
            <person name="Kyrpides N."/>
            <person name="Ivanova N."/>
            <person name="Mikhailova N."/>
            <person name="Pagani I."/>
            <person name="Rawat S."/>
            <person name="Mannisto M."/>
            <person name="Haggblom M."/>
            <person name="Woyke T."/>
        </authorList>
    </citation>
    <scope>NUCLEOTIDE SEQUENCE [LARGE SCALE GENOMIC DNA]</scope>
    <source>
        <strain evidence="8">ATCC BAA-1857 / DSM 23137 / MP5ACTX8</strain>
    </source>
</reference>
<feature type="transmembrane region" description="Helical" evidence="5">
    <location>
        <begin position="190"/>
        <end position="214"/>
    </location>
</feature>
<evidence type="ECO:0000313" key="8">
    <source>
        <dbReference type="Proteomes" id="UP000007113"/>
    </source>
</evidence>
<dbReference type="HOGENOM" id="CLU_857763_0_0_0"/>
<dbReference type="PANTHER" id="PTHR11863">
    <property type="entry name" value="STEROL DESATURASE"/>
    <property type="match status" value="1"/>
</dbReference>
<evidence type="ECO:0000256" key="3">
    <source>
        <dbReference type="ARBA" id="ARBA00022989"/>
    </source>
</evidence>
<dbReference type="AlphaFoldDB" id="G8NUB2"/>
<sequence>MSWIAHATPTGTVTIDWIVTSIQSFLSSLGVSQHGHTVALWLFFAGCGVLQLCLSFLVCTPIERYWPLTSWSPRNPIAADVAYAFFVRLVLFPLVAFFEYSWLQQQLDRFFLAHSISPPSLTVLVPALASWPLLVFFLYFAILDLSDYWRHRLSHRYGWWYGVHSVHHAEDQMTFWSDERSHVLEDTITYLWLIVVGLLIGVPAFQFPFVILGFRLVGSMAHSNTRISYGWLGDHIFISPRFHRTHHALKAAGRRSCNFGTALSWWDILFRTAKFHDSTVETGDAGAEPAMVTGSWGEQQAAGFRRMVRLARRARKADAAKVTS</sequence>
<dbReference type="Proteomes" id="UP000007113">
    <property type="component" value="Chromosome"/>
</dbReference>
<feature type="domain" description="Fatty acid hydroxylase" evidence="6">
    <location>
        <begin position="136"/>
        <end position="272"/>
    </location>
</feature>
<accession>G8NUB2</accession>
<dbReference type="InterPro" id="IPR050307">
    <property type="entry name" value="Sterol_Desaturase_Related"/>
</dbReference>
<dbReference type="RefSeq" id="WP_014264150.1">
    <property type="nucleotide sequence ID" value="NC_016631.1"/>
</dbReference>
<dbReference type="OrthoDB" id="9770329at2"/>